<dbReference type="EMBL" id="JABVXQ010000008">
    <property type="protein sequence ID" value="KAF6094907.1"/>
    <property type="molecule type" value="Genomic_DNA"/>
</dbReference>
<organism evidence="1 2">
    <name type="scientific">Phyllostomus discolor</name>
    <name type="common">pale spear-nosed bat</name>
    <dbReference type="NCBI Taxonomy" id="89673"/>
    <lineage>
        <taxon>Eukaryota</taxon>
        <taxon>Metazoa</taxon>
        <taxon>Chordata</taxon>
        <taxon>Craniata</taxon>
        <taxon>Vertebrata</taxon>
        <taxon>Euteleostomi</taxon>
        <taxon>Mammalia</taxon>
        <taxon>Eutheria</taxon>
        <taxon>Laurasiatheria</taxon>
        <taxon>Chiroptera</taxon>
        <taxon>Yangochiroptera</taxon>
        <taxon>Phyllostomidae</taxon>
        <taxon>Phyllostominae</taxon>
        <taxon>Phyllostomus</taxon>
    </lineage>
</organism>
<protein>
    <submittedName>
        <fullName evidence="1">Uncharacterized protein</fullName>
    </submittedName>
</protein>
<sequence length="172" mass="19220">MGSVTWCPQDVALAGLEPGAFHRYLWSSLLVELSSSLEWELSLMSCPPHAFEHQVSFLFEQWRPLGEPLPYWRNRGSVLPALPRAKGVPLATGWAWRESRGWCVGWPPQCPNDCPQLVPVFSLKPGKVGDRKGRVCLPSQVFLLSLVSFLLKQTCASKNVNKNKSNDSQGFV</sequence>
<evidence type="ECO:0000313" key="2">
    <source>
        <dbReference type="Proteomes" id="UP000664940"/>
    </source>
</evidence>
<accession>A0A833ZLX4</accession>
<proteinExistence type="predicted"/>
<name>A0A833ZLX4_9CHIR</name>
<evidence type="ECO:0000313" key="1">
    <source>
        <dbReference type="EMBL" id="KAF6094907.1"/>
    </source>
</evidence>
<reference evidence="1 2" key="1">
    <citation type="journal article" date="2020" name="Nature">
        <title>Six reference-quality genomes reveal evolution of bat adaptations.</title>
        <authorList>
            <person name="Jebb D."/>
            <person name="Huang Z."/>
            <person name="Pippel M."/>
            <person name="Hughes G.M."/>
            <person name="Lavrichenko K."/>
            <person name="Devanna P."/>
            <person name="Winkler S."/>
            <person name="Jermiin L.S."/>
            <person name="Skirmuntt E.C."/>
            <person name="Katzourakis A."/>
            <person name="Burkitt-Gray L."/>
            <person name="Ray D.A."/>
            <person name="Sullivan K.A.M."/>
            <person name="Roscito J.G."/>
            <person name="Kirilenko B.M."/>
            <person name="Davalos L.M."/>
            <person name="Corthals A.P."/>
            <person name="Power M.L."/>
            <person name="Jones G."/>
            <person name="Ransome R.D."/>
            <person name="Dechmann D.K.N."/>
            <person name="Locatelli A.G."/>
            <person name="Puechmaille S.J."/>
            <person name="Fedrigo O."/>
            <person name="Jarvis E.D."/>
            <person name="Hiller M."/>
            <person name="Vernes S.C."/>
            <person name="Myers E.W."/>
            <person name="Teeling E.C."/>
        </authorList>
    </citation>
    <scope>NUCLEOTIDE SEQUENCE [LARGE SCALE GENOMIC DNA]</scope>
    <source>
        <strain evidence="1">Bat1K_MPI-CBG_1</strain>
    </source>
</reference>
<dbReference type="Proteomes" id="UP000664940">
    <property type="component" value="Unassembled WGS sequence"/>
</dbReference>
<comment type="caution">
    <text evidence="1">The sequence shown here is derived from an EMBL/GenBank/DDBJ whole genome shotgun (WGS) entry which is preliminary data.</text>
</comment>
<gene>
    <name evidence="1" type="ORF">HJG60_011973</name>
</gene>
<dbReference type="AlphaFoldDB" id="A0A833ZLX4"/>